<dbReference type="PROSITE" id="PS51918">
    <property type="entry name" value="RADICAL_SAM"/>
    <property type="match status" value="1"/>
</dbReference>
<dbReference type="InterPro" id="IPR013785">
    <property type="entry name" value="Aldolase_TIM"/>
</dbReference>
<dbReference type="EMBL" id="JAEVLS010000001">
    <property type="protein sequence ID" value="MBM0104068.1"/>
    <property type="molecule type" value="Genomic_DNA"/>
</dbReference>
<evidence type="ECO:0000256" key="3">
    <source>
        <dbReference type="ARBA" id="ARBA00017228"/>
    </source>
</evidence>
<evidence type="ECO:0000313" key="13">
    <source>
        <dbReference type="Proteomes" id="UP000661077"/>
    </source>
</evidence>
<dbReference type="SMART" id="SM00729">
    <property type="entry name" value="Elp3"/>
    <property type="match status" value="1"/>
</dbReference>
<keyword evidence="5 10" id="KW-0949">S-adenosyl-L-methionine</keyword>
<organism evidence="12 13">
    <name type="scientific">Steroidobacter gossypii</name>
    <dbReference type="NCBI Taxonomy" id="2805490"/>
    <lineage>
        <taxon>Bacteria</taxon>
        <taxon>Pseudomonadati</taxon>
        <taxon>Pseudomonadota</taxon>
        <taxon>Gammaproteobacteria</taxon>
        <taxon>Steroidobacterales</taxon>
        <taxon>Steroidobacteraceae</taxon>
        <taxon>Steroidobacter</taxon>
    </lineage>
</organism>
<comment type="similarity">
    <text evidence="2">Belongs to the anaerobic coproporphyrinogen-III oxidase family. HemW subfamily.</text>
</comment>
<dbReference type="PANTHER" id="PTHR13932:SF5">
    <property type="entry name" value="RADICAL S-ADENOSYL METHIONINE DOMAIN-CONTAINING PROTEIN 1, MITOCHONDRIAL"/>
    <property type="match status" value="1"/>
</dbReference>
<evidence type="ECO:0000256" key="8">
    <source>
        <dbReference type="ARBA" id="ARBA00023014"/>
    </source>
</evidence>
<dbReference type="SFLD" id="SFLDS00029">
    <property type="entry name" value="Radical_SAM"/>
    <property type="match status" value="1"/>
</dbReference>
<dbReference type="InterPro" id="IPR006638">
    <property type="entry name" value="Elp3/MiaA/NifB-like_rSAM"/>
</dbReference>
<keyword evidence="7 10" id="KW-0408">Iron</keyword>
<dbReference type="SFLD" id="SFLDF00562">
    <property type="entry name" value="HemN-like__clustered_with_heat"/>
    <property type="match status" value="1"/>
</dbReference>
<keyword evidence="10" id="KW-0004">4Fe-4S</keyword>
<dbReference type="SFLD" id="SFLDG01065">
    <property type="entry name" value="anaerobic_coproporphyrinogen-I"/>
    <property type="match status" value="1"/>
</dbReference>
<evidence type="ECO:0000256" key="4">
    <source>
        <dbReference type="ARBA" id="ARBA00022617"/>
    </source>
</evidence>
<feature type="domain" description="Radical SAM core" evidence="11">
    <location>
        <begin position="1"/>
        <end position="233"/>
    </location>
</feature>
<comment type="subcellular location">
    <subcellularLocation>
        <location evidence="10">Cytoplasm</location>
    </subcellularLocation>
</comment>
<name>A0ABS1WSW3_9GAMM</name>
<keyword evidence="4 10" id="KW-0349">Heme</keyword>
<comment type="cofactor">
    <cofactor evidence="1">
        <name>[4Fe-4S] cluster</name>
        <dbReference type="ChEBI" id="CHEBI:49883"/>
    </cofactor>
</comment>
<keyword evidence="6 10" id="KW-0479">Metal-binding</keyword>
<dbReference type="Proteomes" id="UP000661077">
    <property type="component" value="Unassembled WGS sequence"/>
</dbReference>
<dbReference type="Pfam" id="PF06969">
    <property type="entry name" value="HemN_C"/>
    <property type="match status" value="1"/>
</dbReference>
<reference evidence="12 13" key="1">
    <citation type="journal article" date="2021" name="Int. J. Syst. Evol. Microbiol.">
        <title>Steroidobacter gossypii sp. nov., isolated from soil of cotton cropping field.</title>
        <authorList>
            <person name="Huang R."/>
            <person name="Yang S."/>
            <person name="Zhen C."/>
            <person name="Liu W."/>
        </authorList>
    </citation>
    <scope>NUCLEOTIDE SEQUENCE [LARGE SCALE GENOMIC DNA]</scope>
    <source>
        <strain evidence="12 13">S1-65</strain>
    </source>
</reference>
<evidence type="ECO:0000256" key="7">
    <source>
        <dbReference type="ARBA" id="ARBA00023004"/>
    </source>
</evidence>
<dbReference type="SFLD" id="SFLDF00288">
    <property type="entry name" value="HemN-like__clustered_with_nucl"/>
    <property type="match status" value="1"/>
</dbReference>
<dbReference type="NCBIfam" id="TIGR00539">
    <property type="entry name" value="hemN_rel"/>
    <property type="match status" value="1"/>
</dbReference>
<dbReference type="SUPFAM" id="SSF102114">
    <property type="entry name" value="Radical SAM enzymes"/>
    <property type="match status" value="1"/>
</dbReference>
<dbReference type="Pfam" id="PF04055">
    <property type="entry name" value="Radical_SAM"/>
    <property type="match status" value="1"/>
</dbReference>
<dbReference type="InterPro" id="IPR010723">
    <property type="entry name" value="HemN_C"/>
</dbReference>
<dbReference type="Gene3D" id="3.20.20.70">
    <property type="entry name" value="Aldolase class I"/>
    <property type="match status" value="1"/>
</dbReference>
<dbReference type="PANTHER" id="PTHR13932">
    <property type="entry name" value="COPROPORPHYRINIGEN III OXIDASE"/>
    <property type="match status" value="1"/>
</dbReference>
<dbReference type="SFLD" id="SFLDG01082">
    <property type="entry name" value="B12-binding_domain_containing"/>
    <property type="match status" value="1"/>
</dbReference>
<evidence type="ECO:0000256" key="10">
    <source>
        <dbReference type="RuleBase" id="RU364116"/>
    </source>
</evidence>
<comment type="caution">
    <text evidence="12">The sequence shown here is derived from an EMBL/GenBank/DDBJ whole genome shotgun (WGS) entry which is preliminary data.</text>
</comment>
<evidence type="ECO:0000256" key="5">
    <source>
        <dbReference type="ARBA" id="ARBA00022691"/>
    </source>
</evidence>
<accession>A0ABS1WSW3</accession>
<dbReference type="InterPro" id="IPR058240">
    <property type="entry name" value="rSAM_sf"/>
</dbReference>
<comment type="function">
    <text evidence="10">Probably acts as a heme chaperone, transferring heme to an unknown acceptor. Binds one molecule of heme per monomer, possibly covalently. Binds 1 [4Fe-4S] cluster. The cluster is coordinated with 3 cysteines and an exchangeable S-adenosyl-L-methionine.</text>
</comment>
<dbReference type="CDD" id="cd01335">
    <property type="entry name" value="Radical_SAM"/>
    <property type="match status" value="1"/>
</dbReference>
<evidence type="ECO:0000259" key="11">
    <source>
        <dbReference type="PROSITE" id="PS51918"/>
    </source>
</evidence>
<gene>
    <name evidence="12" type="primary">hemW</name>
    <name evidence="12" type="ORF">JM946_04900</name>
</gene>
<keyword evidence="13" id="KW-1185">Reference proteome</keyword>
<dbReference type="InterPro" id="IPR004559">
    <property type="entry name" value="HemW-like"/>
</dbReference>
<keyword evidence="9 10" id="KW-0143">Chaperone</keyword>
<evidence type="ECO:0000313" key="12">
    <source>
        <dbReference type="EMBL" id="MBM0104068.1"/>
    </source>
</evidence>
<dbReference type="InterPro" id="IPR034505">
    <property type="entry name" value="Coproporphyrinogen-III_oxidase"/>
</dbReference>
<evidence type="ECO:0000256" key="6">
    <source>
        <dbReference type="ARBA" id="ARBA00022723"/>
    </source>
</evidence>
<protein>
    <recommendedName>
        <fullName evidence="3 10">Heme chaperone HemW</fullName>
    </recommendedName>
</protein>
<keyword evidence="10" id="KW-0963">Cytoplasm</keyword>
<dbReference type="InterPro" id="IPR007197">
    <property type="entry name" value="rSAM"/>
</dbReference>
<proteinExistence type="inferred from homology"/>
<evidence type="ECO:0000256" key="1">
    <source>
        <dbReference type="ARBA" id="ARBA00001966"/>
    </source>
</evidence>
<keyword evidence="8 10" id="KW-0411">Iron-sulfur</keyword>
<sequence>MTLPPLSLYVHMPWCVRKCPYCDFNSHAAPELVPQAQYIDALLEDLQNDLSAVQGRELTSIFFGGGTPSLFAPEQIGRLLEAVRRQIPFDSGIEITLEANPGTIEHGRFAGYRDAGINRVSLGAQTFNEEQLRLLGRIHGARDIERAVEELRQAGLDNFNLDLMYGLPAQNVAQALLDLEAALSLQPAHISQYQLTLEPGTVFYHRPPPLPDPDDCWQMQIECQEVLAARGYEQYEVSAYARPGRRSRHNLNYWEFGDYIGIGAGAHGKLSRLDEGEVIVRTTRVKQPREYMSRAADLRVSERRVVPAADVPFEFMLNSLRLIDGFDEHEFESRTGLPFATVSRTVAEAQRKGLFELDRPHHWRATPNGQRFLNDLQEMFLPEPEGAGA</sequence>
<evidence type="ECO:0000256" key="2">
    <source>
        <dbReference type="ARBA" id="ARBA00006100"/>
    </source>
</evidence>
<evidence type="ECO:0000256" key="9">
    <source>
        <dbReference type="ARBA" id="ARBA00023186"/>
    </source>
</evidence>